<dbReference type="Proteomes" id="UP000525652">
    <property type="component" value="Unassembled WGS sequence"/>
</dbReference>
<organism evidence="2 3">
    <name type="scientific">Puniceicoccus vermicola</name>
    <dbReference type="NCBI Taxonomy" id="388746"/>
    <lineage>
        <taxon>Bacteria</taxon>
        <taxon>Pseudomonadati</taxon>
        <taxon>Verrucomicrobiota</taxon>
        <taxon>Opitutia</taxon>
        <taxon>Puniceicoccales</taxon>
        <taxon>Puniceicoccaceae</taxon>
        <taxon>Puniceicoccus</taxon>
    </lineage>
</organism>
<gene>
    <name evidence="2" type="ORF">H5P30_18580</name>
</gene>
<evidence type="ECO:0000259" key="1">
    <source>
        <dbReference type="Pfam" id="PF07589"/>
    </source>
</evidence>
<reference evidence="2 3" key="1">
    <citation type="submission" date="2020-07" db="EMBL/GenBank/DDBJ databases">
        <authorList>
            <person name="Feng X."/>
        </authorList>
    </citation>
    <scope>NUCLEOTIDE SEQUENCE [LARGE SCALE GENOMIC DNA]</scope>
    <source>
        <strain evidence="2 3">JCM14086</strain>
    </source>
</reference>
<keyword evidence="3" id="KW-1185">Reference proteome</keyword>
<dbReference type="AlphaFoldDB" id="A0A7X1B1A6"/>
<comment type="caution">
    <text evidence="2">The sequence shown here is derived from an EMBL/GenBank/DDBJ whole genome shotgun (WGS) entry which is preliminary data.</text>
</comment>
<dbReference type="EMBL" id="JACHVA010000132">
    <property type="protein sequence ID" value="MBC2603790.1"/>
    <property type="molecule type" value="Genomic_DNA"/>
</dbReference>
<dbReference type="RefSeq" id="WP_185694408.1">
    <property type="nucleotide sequence ID" value="NZ_JACHVA010000132.1"/>
</dbReference>
<protein>
    <recommendedName>
        <fullName evidence="1">Ice-binding protein C-terminal domain-containing protein</fullName>
    </recommendedName>
</protein>
<sequence length="284" mass="29799">MKRHTIQILSQFTCAAGIVVMLGTKTFATVYDSFENYTLGDINGQNAGSDWTSAWSANESVDVVSSSLSYSNGSVSVNGGTQAMQVGGSSDLIFSRTFAASDTGDAVYFSMLFRHESGGPGNWLQMFISDDTAYNSSSGSFGDLDQSSNRLGLRAYGPGGAYSQSSASETYADDTTYFLVGRLSSNGSAGAGDELDLLELWLNPDSQTLGSPIVSIERAMGINGSTADTFGARTYNMGASDAFLIDELRIGSTVDAVVIPEPSSATLLLGAFAGAGAFAFCRRR</sequence>
<name>A0A7X1B1A6_9BACT</name>
<evidence type="ECO:0000313" key="2">
    <source>
        <dbReference type="EMBL" id="MBC2603790.1"/>
    </source>
</evidence>
<dbReference type="InterPro" id="IPR013424">
    <property type="entry name" value="Ice-binding_C"/>
</dbReference>
<dbReference type="Pfam" id="PF07589">
    <property type="entry name" value="PEP-CTERM"/>
    <property type="match status" value="1"/>
</dbReference>
<feature type="domain" description="Ice-binding protein C-terminal" evidence="1">
    <location>
        <begin position="259"/>
        <end position="283"/>
    </location>
</feature>
<accession>A0A7X1B1A6</accession>
<proteinExistence type="predicted"/>
<evidence type="ECO:0000313" key="3">
    <source>
        <dbReference type="Proteomes" id="UP000525652"/>
    </source>
</evidence>